<dbReference type="InterPro" id="IPR037523">
    <property type="entry name" value="VOC_core"/>
</dbReference>
<dbReference type="RefSeq" id="WP_198418187.1">
    <property type="nucleotide sequence ID" value="NZ_AP019736.1"/>
</dbReference>
<gene>
    <name evidence="2" type="ORF">A5CPEGH6_23180</name>
</gene>
<evidence type="ECO:0000259" key="1">
    <source>
        <dbReference type="PROSITE" id="PS51819"/>
    </source>
</evidence>
<dbReference type="InterPro" id="IPR051332">
    <property type="entry name" value="Fosfomycin_Res_Enzymes"/>
</dbReference>
<accession>A0A4Y1X3E2</accession>
<sequence>MIRIDHTAMYVRDLEATRQFFVRFFGAVCGEPYHNPRTGLRSCFLRFGDGARLEIMHRPDMTDPRKEPLRSGYIHLAFGTGSREAVDRLTGELRENGYRIVSGPRITGDGCYESCVEGPEENLIEITE</sequence>
<feature type="domain" description="VOC" evidence="1">
    <location>
        <begin position="3"/>
        <end position="128"/>
    </location>
</feature>
<dbReference type="PROSITE" id="PS51819">
    <property type="entry name" value="VOC"/>
    <property type="match status" value="1"/>
</dbReference>
<keyword evidence="3" id="KW-1185">Reference proteome</keyword>
<dbReference type="Proteomes" id="UP000319374">
    <property type="component" value="Chromosome"/>
</dbReference>
<dbReference type="Pfam" id="PF00903">
    <property type="entry name" value="Glyoxalase"/>
    <property type="match status" value="1"/>
</dbReference>
<dbReference type="PANTHER" id="PTHR36113">
    <property type="entry name" value="LYASE, PUTATIVE-RELATED-RELATED"/>
    <property type="match status" value="1"/>
</dbReference>
<proteinExistence type="predicted"/>
<evidence type="ECO:0000313" key="3">
    <source>
        <dbReference type="Proteomes" id="UP000319374"/>
    </source>
</evidence>
<dbReference type="EMBL" id="AP019736">
    <property type="protein sequence ID" value="BBL07680.1"/>
    <property type="molecule type" value="Genomic_DNA"/>
</dbReference>
<evidence type="ECO:0000313" key="2">
    <source>
        <dbReference type="EMBL" id="BBL07680.1"/>
    </source>
</evidence>
<dbReference type="InterPro" id="IPR004360">
    <property type="entry name" value="Glyas_Fos-R_dOase_dom"/>
</dbReference>
<name>A0A4Y1X3E2_9BACT</name>
<dbReference type="KEGG" id="ada:A5CPEGH6_23180"/>
<dbReference type="SUPFAM" id="SSF54593">
    <property type="entry name" value="Glyoxalase/Bleomycin resistance protein/Dihydroxybiphenyl dioxygenase"/>
    <property type="match status" value="1"/>
</dbReference>
<dbReference type="GeneID" id="98674302"/>
<protein>
    <submittedName>
        <fullName evidence="2">Glyoxalase</fullName>
    </submittedName>
</protein>
<dbReference type="PANTHER" id="PTHR36113:SF1">
    <property type="entry name" value="GLYOXALASE_BLEOMYCIN RESISTANCE PROTEIN_DIOXYGENASE"/>
    <property type="match status" value="1"/>
</dbReference>
<dbReference type="AlphaFoldDB" id="A0A4Y1X3E2"/>
<reference evidence="3" key="1">
    <citation type="submission" date="2019-06" db="EMBL/GenBank/DDBJ databases">
        <title>Alistipes onderdonkii subsp. vulgaris subsp. nov., Alistipes dispar sp. nov. and Alistipes communis sp. nov., isolated from human faeces, and creation of Alistipes onderdonkii subsp. onderdonkii subsp. nov.</title>
        <authorList>
            <person name="Sakamoto M."/>
            <person name="Ikeyama N."/>
            <person name="Ogata Y."/>
            <person name="Suda W."/>
            <person name="Iino T."/>
            <person name="Hattori M."/>
            <person name="Ohkuma M."/>
        </authorList>
    </citation>
    <scope>NUCLEOTIDE SEQUENCE [LARGE SCALE GENOMIC DNA]</scope>
    <source>
        <strain evidence="3">5CPEGH6</strain>
    </source>
</reference>
<organism evidence="2 3">
    <name type="scientific">Alistipes dispar</name>
    <dbReference type="NCBI Taxonomy" id="2585119"/>
    <lineage>
        <taxon>Bacteria</taxon>
        <taxon>Pseudomonadati</taxon>
        <taxon>Bacteroidota</taxon>
        <taxon>Bacteroidia</taxon>
        <taxon>Bacteroidales</taxon>
        <taxon>Rikenellaceae</taxon>
        <taxon>Alistipes</taxon>
    </lineage>
</organism>
<dbReference type="Gene3D" id="3.10.180.10">
    <property type="entry name" value="2,3-Dihydroxybiphenyl 1,2-Dioxygenase, domain 1"/>
    <property type="match status" value="1"/>
</dbReference>
<dbReference type="InterPro" id="IPR029068">
    <property type="entry name" value="Glyas_Bleomycin-R_OHBP_Dase"/>
</dbReference>